<evidence type="ECO:0000313" key="3">
    <source>
        <dbReference type="EMBL" id="MCD0265704.1"/>
    </source>
</evidence>
<evidence type="ECO:0000256" key="2">
    <source>
        <dbReference type="SAM" id="Phobius"/>
    </source>
</evidence>
<sequence>MMHSPRPTPIAGSGPALSTLHRTANDNPIATAGDPLSLADLRCGRIGIRNRDVWCALPDIRSARKQRRLQRWATHGGLLAASGIAFALILVYALLH</sequence>
<name>A0ABS8NRL0_9XANT</name>
<dbReference type="EMBL" id="JAFFQI010000180">
    <property type="protein sequence ID" value="MCD0265704.1"/>
    <property type="molecule type" value="Genomic_DNA"/>
</dbReference>
<keyword evidence="4" id="KW-1185">Reference proteome</keyword>
<accession>A0ABS8NRL0</accession>
<protein>
    <submittedName>
        <fullName evidence="3">Uncharacterized protein</fullName>
    </submittedName>
</protein>
<proteinExistence type="predicted"/>
<dbReference type="RefSeq" id="WP_228316936.1">
    <property type="nucleotide sequence ID" value="NZ_JAFFQH010000171.1"/>
</dbReference>
<keyword evidence="2" id="KW-0812">Transmembrane</keyword>
<comment type="caution">
    <text evidence="3">The sequence shown here is derived from an EMBL/GenBank/DDBJ whole genome shotgun (WGS) entry which is preliminary data.</text>
</comment>
<gene>
    <name evidence="3" type="ORF">JWH11_04495</name>
</gene>
<reference evidence="3" key="1">
    <citation type="submission" date="2021-02" db="EMBL/GenBank/DDBJ databases">
        <title>Copper resistance gene diversity in local Xanthomonas species at agrochemical polluted sites in Trinidad, Trinidad and Tobago.</title>
        <authorList>
            <person name="Ramnarine S.D.B.J."/>
            <person name="Ramsubhag A."/>
            <person name="Jayaraman J."/>
        </authorList>
    </citation>
    <scope>NUCLEOTIDE SEQUENCE</scope>
    <source>
        <strain evidence="3">CaNP6A</strain>
    </source>
</reference>
<keyword evidence="2" id="KW-0472">Membrane</keyword>
<evidence type="ECO:0000313" key="4">
    <source>
        <dbReference type="Proteomes" id="UP001430396"/>
    </source>
</evidence>
<evidence type="ECO:0000256" key="1">
    <source>
        <dbReference type="SAM" id="MobiDB-lite"/>
    </source>
</evidence>
<organism evidence="3 4">
    <name type="scientific">Xanthomonas melonis</name>
    <dbReference type="NCBI Taxonomy" id="56456"/>
    <lineage>
        <taxon>Bacteria</taxon>
        <taxon>Pseudomonadati</taxon>
        <taxon>Pseudomonadota</taxon>
        <taxon>Gammaproteobacteria</taxon>
        <taxon>Lysobacterales</taxon>
        <taxon>Lysobacteraceae</taxon>
        <taxon>Xanthomonas</taxon>
    </lineage>
</organism>
<keyword evidence="2" id="KW-1133">Transmembrane helix</keyword>
<dbReference type="Proteomes" id="UP001430396">
    <property type="component" value="Unassembled WGS sequence"/>
</dbReference>
<feature type="region of interest" description="Disordered" evidence="1">
    <location>
        <begin position="1"/>
        <end position="26"/>
    </location>
</feature>
<feature type="transmembrane region" description="Helical" evidence="2">
    <location>
        <begin position="72"/>
        <end position="95"/>
    </location>
</feature>